<gene>
    <name evidence="1" type="ORF">RHMOL_Rhmol08G0209800</name>
</gene>
<dbReference type="Proteomes" id="UP001062846">
    <property type="component" value="Chromosome 8"/>
</dbReference>
<sequence length="126" mass="13421">MAKLASFLLLALIATSIVATTNADRNAQGDVAKHSTRNHACSSATNVAQSACVFPMATTGTRVHALATTTGRPRKEAPNALRIPNNNIFYASLANPFKSEGGPMEYLLLHFYELLNCFVVPSVCGP</sequence>
<name>A0ACC0MRH2_RHOML</name>
<keyword evidence="2" id="KW-1185">Reference proteome</keyword>
<organism evidence="1 2">
    <name type="scientific">Rhododendron molle</name>
    <name type="common">Chinese azalea</name>
    <name type="synonym">Azalea mollis</name>
    <dbReference type="NCBI Taxonomy" id="49168"/>
    <lineage>
        <taxon>Eukaryota</taxon>
        <taxon>Viridiplantae</taxon>
        <taxon>Streptophyta</taxon>
        <taxon>Embryophyta</taxon>
        <taxon>Tracheophyta</taxon>
        <taxon>Spermatophyta</taxon>
        <taxon>Magnoliopsida</taxon>
        <taxon>eudicotyledons</taxon>
        <taxon>Gunneridae</taxon>
        <taxon>Pentapetalae</taxon>
        <taxon>asterids</taxon>
        <taxon>Ericales</taxon>
        <taxon>Ericaceae</taxon>
        <taxon>Ericoideae</taxon>
        <taxon>Rhodoreae</taxon>
        <taxon>Rhododendron</taxon>
    </lineage>
</organism>
<evidence type="ECO:0000313" key="2">
    <source>
        <dbReference type="Proteomes" id="UP001062846"/>
    </source>
</evidence>
<comment type="caution">
    <text evidence="1">The sequence shown here is derived from an EMBL/GenBank/DDBJ whole genome shotgun (WGS) entry which is preliminary data.</text>
</comment>
<dbReference type="EMBL" id="CM046395">
    <property type="protein sequence ID" value="KAI8543346.1"/>
    <property type="molecule type" value="Genomic_DNA"/>
</dbReference>
<reference evidence="1" key="1">
    <citation type="submission" date="2022-02" db="EMBL/GenBank/DDBJ databases">
        <title>Plant Genome Project.</title>
        <authorList>
            <person name="Zhang R.-G."/>
        </authorList>
    </citation>
    <scope>NUCLEOTIDE SEQUENCE</scope>
    <source>
        <strain evidence="1">AT1</strain>
    </source>
</reference>
<accession>A0ACC0MRH2</accession>
<evidence type="ECO:0000313" key="1">
    <source>
        <dbReference type="EMBL" id="KAI8543346.1"/>
    </source>
</evidence>
<proteinExistence type="predicted"/>
<protein>
    <submittedName>
        <fullName evidence="1">Uncharacterized protein</fullName>
    </submittedName>
</protein>